<dbReference type="GO" id="GO:0008270">
    <property type="term" value="F:zinc ion binding"/>
    <property type="evidence" value="ECO:0007669"/>
    <property type="project" value="UniProtKB-KW"/>
</dbReference>
<dbReference type="Pfam" id="PF13639">
    <property type="entry name" value="zf-RING_2"/>
    <property type="match status" value="1"/>
</dbReference>
<dbReference type="SUPFAM" id="SSF57850">
    <property type="entry name" value="RING/U-box"/>
    <property type="match status" value="1"/>
</dbReference>
<keyword evidence="5" id="KW-0472">Membrane</keyword>
<evidence type="ECO:0000256" key="1">
    <source>
        <dbReference type="ARBA" id="ARBA00022723"/>
    </source>
</evidence>
<evidence type="ECO:0000256" key="4">
    <source>
        <dbReference type="PROSITE-ProRule" id="PRU00175"/>
    </source>
</evidence>
<dbReference type="InterPro" id="IPR013083">
    <property type="entry name" value="Znf_RING/FYVE/PHD"/>
</dbReference>
<evidence type="ECO:0000256" key="2">
    <source>
        <dbReference type="ARBA" id="ARBA00022771"/>
    </source>
</evidence>
<feature type="transmembrane region" description="Helical" evidence="5">
    <location>
        <begin position="200"/>
        <end position="223"/>
    </location>
</feature>
<keyword evidence="5" id="KW-1133">Transmembrane helix</keyword>
<dbReference type="EMBL" id="GDJX01018636">
    <property type="protein sequence ID" value="JAT49300.1"/>
    <property type="molecule type" value="Transcribed_RNA"/>
</dbReference>
<keyword evidence="5" id="KW-0812">Transmembrane</keyword>
<keyword evidence="3" id="KW-0862">Zinc</keyword>
<organism evidence="8">
    <name type="scientific">Anthurium amnicola</name>
    <dbReference type="NCBI Taxonomy" id="1678845"/>
    <lineage>
        <taxon>Eukaryota</taxon>
        <taxon>Viridiplantae</taxon>
        <taxon>Streptophyta</taxon>
        <taxon>Embryophyta</taxon>
        <taxon>Tracheophyta</taxon>
        <taxon>Spermatophyta</taxon>
        <taxon>Magnoliopsida</taxon>
        <taxon>Liliopsida</taxon>
        <taxon>Araceae</taxon>
        <taxon>Pothoideae</taxon>
        <taxon>Potheae</taxon>
        <taxon>Anthurium</taxon>
    </lineage>
</organism>
<dbReference type="SMART" id="SM00744">
    <property type="entry name" value="RINGv"/>
    <property type="match status" value="1"/>
</dbReference>
<dbReference type="PANTHER" id="PTHR45676">
    <property type="entry name" value="RING-H2 FINGER PROTEIN ATL51-RELATED"/>
    <property type="match status" value="1"/>
</dbReference>
<dbReference type="PROSITE" id="PS50089">
    <property type="entry name" value="ZF_RING_2"/>
    <property type="match status" value="1"/>
</dbReference>
<dbReference type="Gene3D" id="3.50.30.30">
    <property type="match status" value="1"/>
</dbReference>
<evidence type="ECO:0000313" key="8">
    <source>
        <dbReference type="EMBL" id="JAT49300.1"/>
    </source>
</evidence>
<evidence type="ECO:0000256" key="5">
    <source>
        <dbReference type="SAM" id="Phobius"/>
    </source>
</evidence>
<dbReference type="SMART" id="SM00184">
    <property type="entry name" value="RING"/>
    <property type="match status" value="1"/>
</dbReference>
<evidence type="ECO:0000256" key="3">
    <source>
        <dbReference type="ARBA" id="ARBA00022833"/>
    </source>
</evidence>
<proteinExistence type="predicted"/>
<reference evidence="8" key="1">
    <citation type="submission" date="2015-07" db="EMBL/GenBank/DDBJ databases">
        <title>Transcriptome Assembly of Anthurium amnicola.</title>
        <authorList>
            <person name="Suzuki J."/>
        </authorList>
    </citation>
    <scope>NUCLEOTIDE SEQUENCE</scope>
</reference>
<accession>A0A1D1Y3S7</accession>
<dbReference type="Gene3D" id="3.30.40.10">
    <property type="entry name" value="Zinc/RING finger domain, C3HC4 (zinc finger)"/>
    <property type="match status" value="1"/>
</dbReference>
<feature type="signal peptide" evidence="6">
    <location>
        <begin position="1"/>
        <end position="24"/>
    </location>
</feature>
<evidence type="ECO:0000256" key="6">
    <source>
        <dbReference type="SAM" id="SignalP"/>
    </source>
</evidence>
<feature type="domain" description="RING-type" evidence="7">
    <location>
        <begin position="308"/>
        <end position="351"/>
    </location>
</feature>
<dbReference type="CDD" id="cd23121">
    <property type="entry name" value="RING-H2_RHA1-like"/>
    <property type="match status" value="1"/>
</dbReference>
<keyword evidence="6" id="KW-0732">Signal</keyword>
<gene>
    <name evidence="8" type="primary">ATL44_1</name>
    <name evidence="8" type="ORF">g.15219</name>
</gene>
<feature type="chain" id="PRO_5008899911" evidence="6">
    <location>
        <begin position="25"/>
        <end position="438"/>
    </location>
</feature>
<name>A0A1D1Y3S7_9ARAE</name>
<protein>
    <submittedName>
        <fullName evidence="8">RING-H2 finger protein ATL44</fullName>
    </submittedName>
</protein>
<dbReference type="AlphaFoldDB" id="A0A1D1Y3S7"/>
<dbReference type="InterPro" id="IPR011016">
    <property type="entry name" value="Znf_RING-CH"/>
</dbReference>
<keyword evidence="2 4" id="KW-0863">Zinc-finger</keyword>
<sequence length="438" mass="47731">MTRFSSLVLVSLALVLAFCSSISASTSLTLHYDIVKVSNSSTDLSNVYNDGGQEDYTNGIEQVKGARSPDGSGVSGVLIDLGDACSKNTSNVIPAFSLPSALSSQRIALIRSSSSCSVHDQLVTAQQSQVVGAVVYGSVDASAPDSSSTEITIPAFRVDDSTGQNLYQLLEKNAQDRSTQPDLAVKLVMVSSHEGFGSPWQIAIIVIGCILIISFLVSVAIHFRLYQLRHRESADMIAQSEAAANAKLDVIFTLNKSVVKSFPTKVFHRSIGDKIRSSIYPNGKSSSSRPSSVRSMKSINKENANDLCSICLEDFQDGEEIRVLPNCKHTYHIHCVDKWLTTKSSHCPLCKQDCTPPELASKRQKKYEKCNQLHTRLDDIFATGGSSSSNSHSERSGLGFLNWFGNSQHEQHGGRRCNDDLFSVQELPPAAMKQERFV</sequence>
<evidence type="ECO:0000259" key="7">
    <source>
        <dbReference type="PROSITE" id="PS50089"/>
    </source>
</evidence>
<keyword evidence="1" id="KW-0479">Metal-binding</keyword>
<dbReference type="PANTHER" id="PTHR45676:SF41">
    <property type="entry name" value="RING-H2 FINGER PROTEIN ATL66"/>
    <property type="match status" value="1"/>
</dbReference>
<dbReference type="InterPro" id="IPR001841">
    <property type="entry name" value="Znf_RING"/>
</dbReference>